<dbReference type="EMBL" id="CP051006">
    <property type="protein sequence ID" value="QNT95441.1"/>
    <property type="molecule type" value="Genomic_DNA"/>
</dbReference>
<organism evidence="1 2">
    <name type="scientific">Streptomyces griseofuscus</name>
    <dbReference type="NCBI Taxonomy" id="146922"/>
    <lineage>
        <taxon>Bacteria</taxon>
        <taxon>Bacillati</taxon>
        <taxon>Actinomycetota</taxon>
        <taxon>Actinomycetes</taxon>
        <taxon>Kitasatosporales</taxon>
        <taxon>Streptomycetaceae</taxon>
        <taxon>Streptomyces</taxon>
    </lineage>
</organism>
<dbReference type="RefSeq" id="WP_037651851.1">
    <property type="nucleotide sequence ID" value="NZ_CP051006.1"/>
</dbReference>
<accession>A0A7H1Q561</accession>
<evidence type="ECO:0000313" key="2">
    <source>
        <dbReference type="Proteomes" id="UP000516422"/>
    </source>
</evidence>
<dbReference type="KEGG" id="sgf:HEP81_05182"/>
<name>A0A7H1Q561_9ACTN</name>
<dbReference type="Proteomes" id="UP000516422">
    <property type="component" value="Chromosome"/>
</dbReference>
<gene>
    <name evidence="1" type="ORF">HEP81_05182</name>
</gene>
<sequence>MDIVAKDDTRKQRTDTAVQANEWLGEAATSAFGKGTEITGSSVEEVGKRLKVTAETNRGGIAGW</sequence>
<proteinExistence type="predicted"/>
<reference evidence="1 2" key="1">
    <citation type="submission" date="2020-04" db="EMBL/GenBank/DDBJ databases">
        <title>Characterization and engineering of Streptomyces griseofuscus DSM40191 as a potential heterologous host for expression of BGCs.</title>
        <authorList>
            <person name="Gren T."/>
            <person name="Whitford C.M."/>
            <person name="Mohite O.S."/>
            <person name="Joergensen T.S."/>
            <person name="Nielsen J.B."/>
            <person name="Lee S.Y."/>
            <person name="Weber T."/>
        </authorList>
    </citation>
    <scope>NUCLEOTIDE SEQUENCE [LARGE SCALE GENOMIC DNA]</scope>
    <source>
        <strain evidence="1 2">DSM 40191</strain>
    </source>
</reference>
<dbReference type="GeneID" id="91464729"/>
<dbReference type="AlphaFoldDB" id="A0A7H1Q561"/>
<protein>
    <submittedName>
        <fullName evidence="1">Uncharacterized protein</fullName>
    </submittedName>
</protein>
<evidence type="ECO:0000313" key="1">
    <source>
        <dbReference type="EMBL" id="QNT95441.1"/>
    </source>
</evidence>